<feature type="region of interest" description="Disordered" evidence="1">
    <location>
        <begin position="19"/>
        <end position="49"/>
    </location>
</feature>
<accession>A0ABP6UCS5</accession>
<gene>
    <name evidence="2" type="ORF">GCM10019016_125400</name>
</gene>
<dbReference type="EMBL" id="BAAAXF010000082">
    <property type="protein sequence ID" value="GAA3505427.1"/>
    <property type="molecule type" value="Genomic_DNA"/>
</dbReference>
<proteinExistence type="predicted"/>
<sequence>MRCTVPVISQEGRTIDHGLGLHPLEPLSPGQAPYRGHGGTVLDASGRPKPHAIDAAPAAFRRLAANG</sequence>
<evidence type="ECO:0000313" key="2">
    <source>
        <dbReference type="EMBL" id="GAA3505427.1"/>
    </source>
</evidence>
<reference evidence="3" key="1">
    <citation type="journal article" date="2019" name="Int. J. Syst. Evol. Microbiol.">
        <title>The Global Catalogue of Microorganisms (GCM) 10K type strain sequencing project: providing services to taxonomists for standard genome sequencing and annotation.</title>
        <authorList>
            <consortium name="The Broad Institute Genomics Platform"/>
            <consortium name="The Broad Institute Genome Sequencing Center for Infectious Disease"/>
            <person name="Wu L."/>
            <person name="Ma J."/>
        </authorList>
    </citation>
    <scope>NUCLEOTIDE SEQUENCE [LARGE SCALE GENOMIC DNA]</scope>
    <source>
        <strain evidence="3">JCM 4816</strain>
    </source>
</reference>
<protein>
    <submittedName>
        <fullName evidence="2">Uncharacterized protein</fullName>
    </submittedName>
</protein>
<comment type="caution">
    <text evidence="2">The sequence shown here is derived from an EMBL/GenBank/DDBJ whole genome shotgun (WGS) entry which is preliminary data.</text>
</comment>
<name>A0ABP6UCS5_9ACTN</name>
<keyword evidence="3" id="KW-1185">Reference proteome</keyword>
<evidence type="ECO:0000256" key="1">
    <source>
        <dbReference type="SAM" id="MobiDB-lite"/>
    </source>
</evidence>
<dbReference type="Proteomes" id="UP001501455">
    <property type="component" value="Unassembled WGS sequence"/>
</dbReference>
<evidence type="ECO:0000313" key="3">
    <source>
        <dbReference type="Proteomes" id="UP001501455"/>
    </source>
</evidence>
<organism evidence="2 3">
    <name type="scientific">Streptomyces prasinosporus</name>
    <dbReference type="NCBI Taxonomy" id="68256"/>
    <lineage>
        <taxon>Bacteria</taxon>
        <taxon>Bacillati</taxon>
        <taxon>Actinomycetota</taxon>
        <taxon>Actinomycetes</taxon>
        <taxon>Kitasatosporales</taxon>
        <taxon>Streptomycetaceae</taxon>
        <taxon>Streptomyces</taxon>
        <taxon>Streptomyces albogriseolus group</taxon>
    </lineage>
</organism>